<dbReference type="InterPro" id="IPR004326">
    <property type="entry name" value="Mlo"/>
</dbReference>
<dbReference type="AlphaFoldDB" id="A0AA39TY87"/>
<reference evidence="10" key="2">
    <citation type="submission" date="2023-06" db="EMBL/GenBank/DDBJ databases">
        <authorList>
            <person name="Swenson N.G."/>
            <person name="Wegrzyn J.L."/>
            <person name="Mcevoy S.L."/>
        </authorList>
    </citation>
    <scope>NUCLEOTIDE SEQUENCE</scope>
    <source>
        <strain evidence="10">NS2018</strain>
        <tissue evidence="10">Leaf</tissue>
    </source>
</reference>
<keyword evidence="7" id="KW-0568">Pathogenesis-related protein</keyword>
<comment type="caution">
    <text evidence="10">The sequence shown here is derived from an EMBL/GenBank/DDBJ whole genome shotgun (WGS) entry which is preliminary data.</text>
</comment>
<dbReference type="PANTHER" id="PTHR31942:SF52">
    <property type="entry name" value="MLO-LIKE PROTEIN 1"/>
    <property type="match status" value="1"/>
</dbReference>
<dbReference type="GO" id="GO:0016020">
    <property type="term" value="C:membrane"/>
    <property type="evidence" value="ECO:0007669"/>
    <property type="project" value="UniProtKB-SubCell"/>
</dbReference>
<evidence type="ECO:0000256" key="2">
    <source>
        <dbReference type="ARBA" id="ARBA00006574"/>
    </source>
</evidence>
<evidence type="ECO:0000256" key="8">
    <source>
        <dbReference type="SAM" id="Phobius"/>
    </source>
</evidence>
<keyword evidence="5 8" id="KW-1133">Transmembrane helix</keyword>
<evidence type="ECO:0000256" key="5">
    <source>
        <dbReference type="ARBA" id="ARBA00022989"/>
    </source>
</evidence>
<keyword evidence="4" id="KW-0611">Plant defense</keyword>
<accession>A0AA39TY87</accession>
<keyword evidence="11" id="KW-1185">Reference proteome</keyword>
<comment type="similarity">
    <text evidence="2">Belongs to the MLO family.</text>
</comment>
<evidence type="ECO:0000256" key="6">
    <source>
        <dbReference type="ARBA" id="ARBA00023136"/>
    </source>
</evidence>
<feature type="transmembrane region" description="Helical" evidence="8">
    <location>
        <begin position="78"/>
        <end position="99"/>
    </location>
</feature>
<evidence type="ECO:0000313" key="10">
    <source>
        <dbReference type="EMBL" id="KAK0608823.1"/>
    </source>
</evidence>
<keyword evidence="9" id="KW-0732">Signal</keyword>
<evidence type="ECO:0000256" key="9">
    <source>
        <dbReference type="SAM" id="SignalP"/>
    </source>
</evidence>
<reference evidence="10" key="1">
    <citation type="journal article" date="2022" name="Plant J.">
        <title>Strategies of tolerance reflected in two North American maple genomes.</title>
        <authorList>
            <person name="McEvoy S.L."/>
            <person name="Sezen U.U."/>
            <person name="Trouern-Trend A."/>
            <person name="McMahon S.M."/>
            <person name="Schaberg P.G."/>
            <person name="Yang J."/>
            <person name="Wegrzyn J.L."/>
            <person name="Swenson N.G."/>
        </authorList>
    </citation>
    <scope>NUCLEOTIDE SEQUENCE</scope>
    <source>
        <strain evidence="10">NS2018</strain>
    </source>
</reference>
<evidence type="ECO:0000256" key="7">
    <source>
        <dbReference type="ARBA" id="ARBA00023265"/>
    </source>
</evidence>
<keyword evidence="6 8" id="KW-0472">Membrane</keyword>
<dbReference type="PANTHER" id="PTHR31942">
    <property type="entry name" value="MLO-LIKE PROTEIN 1"/>
    <property type="match status" value="1"/>
</dbReference>
<comment type="subcellular location">
    <subcellularLocation>
        <location evidence="1">Membrane</location>
        <topology evidence="1">Multi-pass membrane protein</topology>
    </subcellularLocation>
</comment>
<sequence length="357" mass="40527">MLLGFISLLLTVFQNSIAKFCISEDLASKWLPCKKDKSPNTITTTHFDRLLAESSASADYCTANGKVPLLSSTALHHLHIFIFVLAVVHVTFCALTILFGGAKIRKWKRWEDSASKGEYDLQEGQSSRYTHVQDHDFIKHRFQGLGKSYSLLGWLHSFFKQFYGSVTKSDYTTLRLGFIMLLLAVGTKLEHIINQLAHEVAEKHVAVEGDLVVQPSDDHFWFQRPKIIILLIHIILFQNSFELAFFFWIWGVYSVPLQLQYPATLCYCHTSKTSLHKTSSSCFSVFKTAIVEMKMGTSFKKAIFDEHIQDGLVGWARMAKRNKTKNAANGSSHKQDSSAVIQLVKVAEKQLEIEEDK</sequence>
<evidence type="ECO:0000256" key="4">
    <source>
        <dbReference type="ARBA" id="ARBA00022821"/>
    </source>
</evidence>
<feature type="chain" id="PRO_5041376888" description="MLO-like protein" evidence="9">
    <location>
        <begin position="19"/>
        <end position="357"/>
    </location>
</feature>
<evidence type="ECO:0000256" key="1">
    <source>
        <dbReference type="ARBA" id="ARBA00004141"/>
    </source>
</evidence>
<proteinExistence type="inferred from homology"/>
<name>A0AA39TY87_ACESA</name>
<gene>
    <name evidence="10" type="ORF">LWI29_036569</name>
</gene>
<evidence type="ECO:0008006" key="12">
    <source>
        <dbReference type="Google" id="ProtNLM"/>
    </source>
</evidence>
<protein>
    <recommendedName>
        <fullName evidence="12">MLO-like protein</fullName>
    </recommendedName>
</protein>
<organism evidence="10 11">
    <name type="scientific">Acer saccharum</name>
    <name type="common">Sugar maple</name>
    <dbReference type="NCBI Taxonomy" id="4024"/>
    <lineage>
        <taxon>Eukaryota</taxon>
        <taxon>Viridiplantae</taxon>
        <taxon>Streptophyta</taxon>
        <taxon>Embryophyta</taxon>
        <taxon>Tracheophyta</taxon>
        <taxon>Spermatophyta</taxon>
        <taxon>Magnoliopsida</taxon>
        <taxon>eudicotyledons</taxon>
        <taxon>Gunneridae</taxon>
        <taxon>Pentapetalae</taxon>
        <taxon>rosids</taxon>
        <taxon>malvids</taxon>
        <taxon>Sapindales</taxon>
        <taxon>Sapindaceae</taxon>
        <taxon>Hippocastanoideae</taxon>
        <taxon>Acereae</taxon>
        <taxon>Acer</taxon>
    </lineage>
</organism>
<evidence type="ECO:0000313" key="11">
    <source>
        <dbReference type="Proteomes" id="UP001168877"/>
    </source>
</evidence>
<evidence type="ECO:0000256" key="3">
    <source>
        <dbReference type="ARBA" id="ARBA00022692"/>
    </source>
</evidence>
<dbReference type="EMBL" id="JAUESC010000001">
    <property type="protein sequence ID" value="KAK0608823.1"/>
    <property type="molecule type" value="Genomic_DNA"/>
</dbReference>
<keyword evidence="3 8" id="KW-0812">Transmembrane</keyword>
<feature type="signal peptide" evidence="9">
    <location>
        <begin position="1"/>
        <end position="18"/>
    </location>
</feature>
<feature type="transmembrane region" description="Helical" evidence="8">
    <location>
        <begin position="227"/>
        <end position="250"/>
    </location>
</feature>
<dbReference type="Proteomes" id="UP001168877">
    <property type="component" value="Unassembled WGS sequence"/>
</dbReference>
<dbReference type="Pfam" id="PF03094">
    <property type="entry name" value="Mlo"/>
    <property type="match status" value="1"/>
</dbReference>
<dbReference type="GO" id="GO:0006952">
    <property type="term" value="P:defense response"/>
    <property type="evidence" value="ECO:0007669"/>
    <property type="project" value="UniProtKB-KW"/>
</dbReference>